<keyword evidence="1" id="KW-0547">Nucleotide-binding</keyword>
<dbReference type="Pfam" id="PF00012">
    <property type="entry name" value="HSP70"/>
    <property type="match status" value="1"/>
</dbReference>
<gene>
    <name evidence="4" type="ORF">L211DRAFT_853115</name>
</gene>
<organism evidence="4 5">
    <name type="scientific">Terfezia boudieri ATCC MYA-4762</name>
    <dbReference type="NCBI Taxonomy" id="1051890"/>
    <lineage>
        <taxon>Eukaryota</taxon>
        <taxon>Fungi</taxon>
        <taxon>Dikarya</taxon>
        <taxon>Ascomycota</taxon>
        <taxon>Pezizomycotina</taxon>
        <taxon>Pezizomycetes</taxon>
        <taxon>Pezizales</taxon>
        <taxon>Pezizaceae</taxon>
        <taxon>Terfezia</taxon>
    </lineage>
</organism>
<sequence>MSDTTELPEKTVIGISFGNTNSSIAFTGPDGKAEIIANEEGDRQIPSVLSYVESEEYHGAQAKLHLVRNPTNTVAYFRDYIGKKYADIDPTNSHASAHPIEVDGSTAFKIQEKNDAEPALVSVSEVTTRHLRRLITSATDFLGRDVNAAVVTVPTDFTDAQREALCVAAKAANLEILQFIHEPVAAVLAYTVREESTIADKNVVVADFGGTRSDVTIITARGGMYTILATAHDYELGGARLDDVLVQYFAKEFQKKNKVDPLATPRGLAKLKQEVDFTKKTLSLSTTATISIDSLAEGYDFHSNINRTRYELLAKNVFDQMVKLVEGVVTKAGLDLLDIDEVILAGGASHTPRIAQRLAAIFPESTQILAPATCTASLNPSELAARGAAMQASLVQDFEKEDIDQATHPAVTIAPHLAKTIGVAIANGGETEHFCRLLESDTALPARRTAQFEVAQDGDVLVKICEGVREIVVTKPEKNEKAEKTGEDEGEEEEGGGGGRRGGGGGGGGGGGD</sequence>
<dbReference type="InterPro" id="IPR013126">
    <property type="entry name" value="Hsp_70_fam"/>
</dbReference>
<dbReference type="SUPFAM" id="SSF53067">
    <property type="entry name" value="Actin-like ATPase domain"/>
    <property type="match status" value="2"/>
</dbReference>
<reference evidence="4 5" key="1">
    <citation type="journal article" date="2018" name="Nat. Ecol. Evol.">
        <title>Pezizomycetes genomes reveal the molecular basis of ectomycorrhizal truffle lifestyle.</title>
        <authorList>
            <person name="Murat C."/>
            <person name="Payen T."/>
            <person name="Noel B."/>
            <person name="Kuo A."/>
            <person name="Morin E."/>
            <person name="Chen J."/>
            <person name="Kohler A."/>
            <person name="Krizsan K."/>
            <person name="Balestrini R."/>
            <person name="Da Silva C."/>
            <person name="Montanini B."/>
            <person name="Hainaut M."/>
            <person name="Levati E."/>
            <person name="Barry K.W."/>
            <person name="Belfiori B."/>
            <person name="Cichocki N."/>
            <person name="Clum A."/>
            <person name="Dockter R.B."/>
            <person name="Fauchery L."/>
            <person name="Guy J."/>
            <person name="Iotti M."/>
            <person name="Le Tacon F."/>
            <person name="Lindquist E.A."/>
            <person name="Lipzen A."/>
            <person name="Malagnac F."/>
            <person name="Mello A."/>
            <person name="Molinier V."/>
            <person name="Miyauchi S."/>
            <person name="Poulain J."/>
            <person name="Riccioni C."/>
            <person name="Rubini A."/>
            <person name="Sitrit Y."/>
            <person name="Splivallo R."/>
            <person name="Traeger S."/>
            <person name="Wang M."/>
            <person name="Zifcakova L."/>
            <person name="Wipf D."/>
            <person name="Zambonelli A."/>
            <person name="Paolocci F."/>
            <person name="Nowrousian M."/>
            <person name="Ottonello S."/>
            <person name="Baldrian P."/>
            <person name="Spatafora J.W."/>
            <person name="Henrissat B."/>
            <person name="Nagy L.G."/>
            <person name="Aury J.M."/>
            <person name="Wincker P."/>
            <person name="Grigoriev I.V."/>
            <person name="Bonfante P."/>
            <person name="Martin F.M."/>
        </authorList>
    </citation>
    <scope>NUCLEOTIDE SEQUENCE [LARGE SCALE GENOMIC DNA]</scope>
    <source>
        <strain evidence="4 5">ATCC MYA-4762</strain>
    </source>
</reference>
<dbReference type="EMBL" id="ML121588">
    <property type="protein sequence ID" value="RPB19461.1"/>
    <property type="molecule type" value="Genomic_DNA"/>
</dbReference>
<name>A0A3N4LFJ7_9PEZI</name>
<dbReference type="OrthoDB" id="29851at2759"/>
<dbReference type="Gene3D" id="3.30.30.30">
    <property type="match status" value="1"/>
</dbReference>
<dbReference type="Proteomes" id="UP000267821">
    <property type="component" value="Unassembled WGS sequence"/>
</dbReference>
<protein>
    <submittedName>
        <fullName evidence="4">Putative Hsp70 chaperone</fullName>
    </submittedName>
</protein>
<dbReference type="CDD" id="cd10232">
    <property type="entry name" value="ASKHA_NBD_HSP70_ScSsz1p-like"/>
    <property type="match status" value="1"/>
</dbReference>
<evidence type="ECO:0000256" key="1">
    <source>
        <dbReference type="ARBA" id="ARBA00022741"/>
    </source>
</evidence>
<dbReference type="FunFam" id="3.90.640.10:FF:000021">
    <property type="entry name" value="Heat shock protein 14"/>
    <property type="match status" value="1"/>
</dbReference>
<dbReference type="GO" id="GO:0140662">
    <property type="term" value="F:ATP-dependent protein folding chaperone"/>
    <property type="evidence" value="ECO:0007669"/>
    <property type="project" value="InterPro"/>
</dbReference>
<evidence type="ECO:0000313" key="5">
    <source>
        <dbReference type="Proteomes" id="UP000267821"/>
    </source>
</evidence>
<dbReference type="PRINTS" id="PR00301">
    <property type="entry name" value="HEATSHOCK70"/>
</dbReference>
<dbReference type="InterPro" id="IPR043129">
    <property type="entry name" value="ATPase_NBD"/>
</dbReference>
<proteinExistence type="predicted"/>
<dbReference type="STRING" id="1051890.A0A3N4LFJ7"/>
<dbReference type="Gene3D" id="3.30.420.40">
    <property type="match status" value="2"/>
</dbReference>
<dbReference type="GO" id="GO:0005829">
    <property type="term" value="C:cytosol"/>
    <property type="evidence" value="ECO:0007669"/>
    <property type="project" value="TreeGrafter"/>
</dbReference>
<dbReference type="PANTHER" id="PTHR45639:SF32">
    <property type="entry name" value="HEAT SHOCK PROTEIN PDR13"/>
    <property type="match status" value="1"/>
</dbReference>
<dbReference type="GO" id="GO:0005524">
    <property type="term" value="F:ATP binding"/>
    <property type="evidence" value="ECO:0007669"/>
    <property type="project" value="UniProtKB-KW"/>
</dbReference>
<feature type="compositionally biased region" description="Gly residues" evidence="3">
    <location>
        <begin position="496"/>
        <end position="513"/>
    </location>
</feature>
<evidence type="ECO:0000313" key="4">
    <source>
        <dbReference type="EMBL" id="RPB19461.1"/>
    </source>
</evidence>
<keyword evidence="5" id="KW-1185">Reference proteome</keyword>
<dbReference type="PANTHER" id="PTHR45639">
    <property type="entry name" value="HSC70CB, ISOFORM G-RELATED"/>
    <property type="match status" value="1"/>
</dbReference>
<evidence type="ECO:0000256" key="3">
    <source>
        <dbReference type="SAM" id="MobiDB-lite"/>
    </source>
</evidence>
<dbReference type="Gene3D" id="3.90.640.10">
    <property type="entry name" value="Actin, Chain A, domain 4"/>
    <property type="match status" value="1"/>
</dbReference>
<accession>A0A3N4LFJ7</accession>
<dbReference type="InParanoid" id="A0A3N4LFJ7"/>
<feature type="region of interest" description="Disordered" evidence="3">
    <location>
        <begin position="475"/>
        <end position="513"/>
    </location>
</feature>
<feature type="compositionally biased region" description="Basic and acidic residues" evidence="3">
    <location>
        <begin position="475"/>
        <end position="487"/>
    </location>
</feature>
<dbReference type="GO" id="GO:0005634">
    <property type="term" value="C:nucleus"/>
    <property type="evidence" value="ECO:0007669"/>
    <property type="project" value="TreeGrafter"/>
</dbReference>
<evidence type="ECO:0000256" key="2">
    <source>
        <dbReference type="ARBA" id="ARBA00022840"/>
    </source>
</evidence>
<dbReference type="FunCoup" id="A0A3N4LFJ7">
    <property type="interactions" value="371"/>
</dbReference>
<keyword evidence="2" id="KW-0067">ATP-binding</keyword>
<dbReference type="FunFam" id="3.30.30.30:FF:000009">
    <property type="entry name" value="Heat shock protein Hsp70"/>
    <property type="match status" value="1"/>
</dbReference>
<dbReference type="AlphaFoldDB" id="A0A3N4LFJ7"/>